<protein>
    <recommendedName>
        <fullName evidence="4">Transmembrane protein</fullName>
    </recommendedName>
</protein>
<keyword evidence="3" id="KW-1185">Reference proteome</keyword>
<evidence type="ECO:0000313" key="3">
    <source>
        <dbReference type="Proteomes" id="UP000225740"/>
    </source>
</evidence>
<evidence type="ECO:0000256" key="1">
    <source>
        <dbReference type="SAM" id="Phobius"/>
    </source>
</evidence>
<dbReference type="EMBL" id="NIZW01000002">
    <property type="protein sequence ID" value="PHQ36631.1"/>
    <property type="molecule type" value="Genomic_DNA"/>
</dbReference>
<comment type="caution">
    <text evidence="2">The sequence shown here is derived from an EMBL/GenBank/DDBJ whole genome shotgun (WGS) entry which is preliminary data.</text>
</comment>
<sequence length="111" mass="11911">MRRLIVLQAIVIVTSLAVEAYRHETIIGSGPIFSLVGLVIAILALRNRDHAAMVFGGSAIAFASLIVFLINYNSWGPPQGNRPITILSFTYAAFALPVSAWLAFAGPKSAR</sequence>
<dbReference type="AlphaFoldDB" id="A0A2G1WC92"/>
<feature type="transmembrane region" description="Helical" evidence="1">
    <location>
        <begin position="27"/>
        <end position="45"/>
    </location>
</feature>
<gene>
    <name evidence="2" type="ORF">CEE69_04525</name>
</gene>
<dbReference type="Proteomes" id="UP000225740">
    <property type="component" value="Unassembled WGS sequence"/>
</dbReference>
<evidence type="ECO:0008006" key="4">
    <source>
        <dbReference type="Google" id="ProtNLM"/>
    </source>
</evidence>
<proteinExistence type="predicted"/>
<keyword evidence="1" id="KW-0812">Transmembrane</keyword>
<organism evidence="2 3">
    <name type="scientific">Rhodopirellula bahusiensis</name>
    <dbReference type="NCBI Taxonomy" id="2014065"/>
    <lineage>
        <taxon>Bacteria</taxon>
        <taxon>Pseudomonadati</taxon>
        <taxon>Planctomycetota</taxon>
        <taxon>Planctomycetia</taxon>
        <taxon>Pirellulales</taxon>
        <taxon>Pirellulaceae</taxon>
        <taxon>Rhodopirellula</taxon>
    </lineage>
</organism>
<feature type="transmembrane region" description="Helical" evidence="1">
    <location>
        <begin position="84"/>
        <end position="104"/>
    </location>
</feature>
<feature type="transmembrane region" description="Helical" evidence="1">
    <location>
        <begin position="52"/>
        <end position="72"/>
    </location>
</feature>
<keyword evidence="1" id="KW-0472">Membrane</keyword>
<reference evidence="2 3" key="1">
    <citation type="submission" date="2017-06" db="EMBL/GenBank/DDBJ databases">
        <title>Description of Rhodopirellula bahusiensis sp. nov.</title>
        <authorList>
            <person name="Kizina J."/>
            <person name="Harder J."/>
        </authorList>
    </citation>
    <scope>NUCLEOTIDE SEQUENCE [LARGE SCALE GENOMIC DNA]</scope>
    <source>
        <strain evidence="2 3">SWK21</strain>
    </source>
</reference>
<keyword evidence="1" id="KW-1133">Transmembrane helix</keyword>
<accession>A0A2G1WC92</accession>
<evidence type="ECO:0000313" key="2">
    <source>
        <dbReference type="EMBL" id="PHQ36631.1"/>
    </source>
</evidence>
<name>A0A2G1WC92_9BACT</name>